<dbReference type="PANTHER" id="PTHR37316:SF3">
    <property type="entry name" value="TEICHOIC ACID GLYCEROL-PHOSPHATE TRANSFERASE"/>
    <property type="match status" value="1"/>
</dbReference>
<keyword evidence="4" id="KW-0808">Transferase</keyword>
<evidence type="ECO:0000256" key="5">
    <source>
        <dbReference type="ARBA" id="ARBA00022944"/>
    </source>
</evidence>
<reference evidence="8 9" key="1">
    <citation type="submission" date="2023-10" db="EMBL/GenBank/DDBJ databases">
        <title>179-bfca-hs.</title>
        <authorList>
            <person name="Miliotis G."/>
            <person name="Sengupta P."/>
            <person name="Hameed A."/>
            <person name="Chuvochina M."/>
            <person name="Mcdonagh F."/>
            <person name="Simpson A.C."/>
            <person name="Singh N.K."/>
            <person name="Rekha P.D."/>
            <person name="Raman K."/>
            <person name="Hugenholtz P."/>
            <person name="Venkateswaran K."/>
        </authorList>
    </citation>
    <scope>NUCLEOTIDE SEQUENCE [LARGE SCALE GENOMIC DNA]</scope>
    <source>
        <strain evidence="8 9">179-BFC-A-HS</strain>
    </source>
</reference>
<gene>
    <name evidence="8" type="ORF">P5G51_003620</name>
</gene>
<dbReference type="InterPro" id="IPR043148">
    <property type="entry name" value="TagF_C"/>
</dbReference>
<sequence length="1124" mass="133590">MNIISFLKRRKKKQNIKFKYELQMKQVNSSLAFSGKLSKEDFFVKELWLFSREKTEAFLIQPNKDTGNAFSFDISLDKLAEKLQTTDNDLYDWYIKVQTTYENLSEARKEDDNVKLFEADDAMYAEYFLRLGRFQHTDIGRLDFYYVDDDSLINYITTKGNISLSWNKEPDSPTRIQIDRVKHKNTVFGIEGKLFTRNAIIDDAQFVIRGRDSLVELDTDQVELTPMEQEIPEKYGLKRYKYKAQIDLSSLNTKQPLEHDIYDLYFKFDMHDKFEPKMVRIGRPTFRARFFISDLYAKGTERASVINPYYTFKQANLSLEVYQFSIDTYTYLRKMMRWAWLVRLINRKHDVWLIGERSYKAQDTGLAFFRYVRQHHPERKAYYVIEKDSPERKNAEKYGNVLEFGSKEHIKNAIIAKKVISSHHPDYLYPIRTPSFKAKVKADKVFLQHGVMGTKNMVANYGKDATGFDTDLFLVSSDFEKEMIVNDFGYRPAEVFVTGLSRFDTLFEKDVAVQRQVLIIPTWRDWIVTDDVLLESEYYERYKQLINSRVLRELAEKWHFKILFCLHPNMQKFSKYFENDYVQVINQGEVDVQHLIKESALMITDYSSVGFDFSFLHKPVIYYQFDRYRFIGKRPSHLDLDNDLPGEICTEPEEIMQLLDSYASADFHMKPEYIKRANKFIKYRDQHACERIYDVIEQTKVNHRIIDNPKITMLAKGVFRKFRRSSYYFPTMRLFYNIGRRVIPVDDKLILFESGVGKQYSDSPRKIYEEILERGLDYKKVWVYNKRRRFMDENTIKVKRLSPKYYYYLLKARYWVNNQNFPTYIQKRPATTYLQTWHGTPLKKMLYDIEEIHGRSDDYLERVSNAVKNWDYLVSPSDYATKAFRSAFRYDGEVLEVGYPRNDIFYHADRHQVAKSVRSRLGIDPAKKIILYAPTFRDDQISKKNKFSFDLNMNLYDMQEKLGDDYVVLLRMHVVVSSKLHIDEELQDFVWNVSGYPDIQELLLISDILITDYSSVMFDFANTGKPMLFYTYDFEHYRDDLRGFYFDFEDEAPGPFVYDTDEIIANILRITDVQAAYKQKYHAFQKKFCQLEDGKATKRVVDRVFASANLTIGGNTIERKRNMD</sequence>
<evidence type="ECO:0000256" key="6">
    <source>
        <dbReference type="ARBA" id="ARBA00023136"/>
    </source>
</evidence>
<evidence type="ECO:0000256" key="1">
    <source>
        <dbReference type="ARBA" id="ARBA00004202"/>
    </source>
</evidence>
<dbReference type="Pfam" id="PF04464">
    <property type="entry name" value="Glyphos_transf"/>
    <property type="match status" value="2"/>
</dbReference>
<accession>A0ABU5CEG9</accession>
<proteinExistence type="inferred from homology"/>
<dbReference type="InterPro" id="IPR041038">
    <property type="entry name" value="TarS_C1"/>
</dbReference>
<dbReference type="Pfam" id="PF18674">
    <property type="entry name" value="TarS_C1"/>
    <property type="match status" value="1"/>
</dbReference>
<dbReference type="RefSeq" id="WP_306065608.1">
    <property type="nucleotide sequence ID" value="NZ_JAROCA020000001.1"/>
</dbReference>
<evidence type="ECO:0000259" key="7">
    <source>
        <dbReference type="Pfam" id="PF18674"/>
    </source>
</evidence>
<evidence type="ECO:0000313" key="9">
    <source>
        <dbReference type="Proteomes" id="UP001228376"/>
    </source>
</evidence>
<dbReference type="InterPro" id="IPR043149">
    <property type="entry name" value="TagF_N"/>
</dbReference>
<comment type="similarity">
    <text evidence="2">Belongs to the CDP-glycerol glycerophosphotransferase family.</text>
</comment>
<dbReference type="Proteomes" id="UP001228376">
    <property type="component" value="Unassembled WGS sequence"/>
</dbReference>
<dbReference type="SUPFAM" id="SSF53756">
    <property type="entry name" value="UDP-Glycosyltransferase/glycogen phosphorylase"/>
    <property type="match status" value="2"/>
</dbReference>
<name>A0ABU5CEG9_9BACI</name>
<comment type="caution">
    <text evidence="8">The sequence shown here is derived from an EMBL/GenBank/DDBJ whole genome shotgun (WGS) entry which is preliminary data.</text>
</comment>
<evidence type="ECO:0000256" key="4">
    <source>
        <dbReference type="ARBA" id="ARBA00022679"/>
    </source>
</evidence>
<keyword evidence="3" id="KW-1003">Cell membrane</keyword>
<evidence type="ECO:0000256" key="2">
    <source>
        <dbReference type="ARBA" id="ARBA00010488"/>
    </source>
</evidence>
<keyword evidence="5" id="KW-0777">Teichoic acid biosynthesis</keyword>
<dbReference type="PANTHER" id="PTHR37316">
    <property type="entry name" value="TEICHOIC ACID GLYCEROL-PHOSPHATE PRIMASE"/>
    <property type="match status" value="1"/>
</dbReference>
<protein>
    <submittedName>
        <fullName evidence="8">CDP-glycerol glycerophosphotransferase family protein</fullName>
    </submittedName>
</protein>
<dbReference type="EMBL" id="JAROCA020000001">
    <property type="protein sequence ID" value="MDY0404615.1"/>
    <property type="molecule type" value="Genomic_DNA"/>
</dbReference>
<dbReference type="Gene3D" id="3.40.50.11820">
    <property type="match status" value="2"/>
</dbReference>
<dbReference type="InterPro" id="IPR007554">
    <property type="entry name" value="Glycerophosphate_synth"/>
</dbReference>
<comment type="subcellular location">
    <subcellularLocation>
        <location evidence="1">Cell membrane</location>
        <topology evidence="1">Peripheral membrane protein</topology>
    </subcellularLocation>
</comment>
<feature type="domain" description="TarS C-terminal" evidence="7">
    <location>
        <begin position="175"/>
        <end position="321"/>
    </location>
</feature>
<dbReference type="InterPro" id="IPR051612">
    <property type="entry name" value="Teichoic_Acid_Biosynth"/>
</dbReference>
<evidence type="ECO:0000256" key="3">
    <source>
        <dbReference type="ARBA" id="ARBA00022475"/>
    </source>
</evidence>
<keyword evidence="9" id="KW-1185">Reference proteome</keyword>
<keyword evidence="6" id="KW-0472">Membrane</keyword>
<evidence type="ECO:0000313" key="8">
    <source>
        <dbReference type="EMBL" id="MDY0404615.1"/>
    </source>
</evidence>
<organism evidence="8 9">
    <name type="scientific">Tigheibacillus jepli</name>
    <dbReference type="NCBI Taxonomy" id="3035914"/>
    <lineage>
        <taxon>Bacteria</taxon>
        <taxon>Bacillati</taxon>
        <taxon>Bacillota</taxon>
        <taxon>Bacilli</taxon>
        <taxon>Bacillales</taxon>
        <taxon>Bacillaceae</taxon>
        <taxon>Tigheibacillus</taxon>
    </lineage>
</organism>
<dbReference type="Gene3D" id="3.40.50.12580">
    <property type="match status" value="2"/>
</dbReference>